<dbReference type="EC" id="3.1.3.16" evidence="2"/>
<dbReference type="Proteomes" id="UP000315003">
    <property type="component" value="Chromosome"/>
</dbReference>
<dbReference type="PANTHER" id="PTHR42850">
    <property type="entry name" value="METALLOPHOSPHOESTERASE"/>
    <property type="match status" value="1"/>
</dbReference>
<keyword evidence="3" id="KW-1185">Reference proteome</keyword>
<keyword evidence="2" id="KW-0378">Hydrolase</keyword>
<dbReference type="CDD" id="cd00144">
    <property type="entry name" value="MPP_PPP_family"/>
    <property type="match status" value="1"/>
</dbReference>
<organism evidence="2 3">
    <name type="scientific">Stieleria bergensis</name>
    <dbReference type="NCBI Taxonomy" id="2528025"/>
    <lineage>
        <taxon>Bacteria</taxon>
        <taxon>Pseudomonadati</taxon>
        <taxon>Planctomycetota</taxon>
        <taxon>Planctomycetia</taxon>
        <taxon>Pirellulales</taxon>
        <taxon>Pirellulaceae</taxon>
        <taxon>Stieleria</taxon>
    </lineage>
</organism>
<dbReference type="InterPro" id="IPR004843">
    <property type="entry name" value="Calcineurin-like_PHP"/>
</dbReference>
<evidence type="ECO:0000313" key="3">
    <source>
        <dbReference type="Proteomes" id="UP000315003"/>
    </source>
</evidence>
<evidence type="ECO:0000259" key="1">
    <source>
        <dbReference type="Pfam" id="PF00149"/>
    </source>
</evidence>
<evidence type="ECO:0000313" key="2">
    <source>
        <dbReference type="EMBL" id="QDT59720.1"/>
    </source>
</evidence>
<dbReference type="Gene3D" id="3.60.21.10">
    <property type="match status" value="1"/>
</dbReference>
<accession>A0A517SUE1</accession>
<dbReference type="Pfam" id="PF00149">
    <property type="entry name" value="Metallophos"/>
    <property type="match status" value="1"/>
</dbReference>
<dbReference type="GO" id="GO:0008803">
    <property type="term" value="F:bis(5'-nucleosyl)-tetraphosphatase (symmetrical) activity"/>
    <property type="evidence" value="ECO:0007669"/>
    <property type="project" value="TreeGrafter"/>
</dbReference>
<proteinExistence type="predicted"/>
<dbReference type="InterPro" id="IPR029052">
    <property type="entry name" value="Metallo-depent_PP-like"/>
</dbReference>
<dbReference type="EMBL" id="CP036272">
    <property type="protein sequence ID" value="QDT59720.1"/>
    <property type="molecule type" value="Genomic_DNA"/>
</dbReference>
<gene>
    <name evidence="2" type="primary">pphA_2</name>
    <name evidence="2" type="ORF">SV7mr_22290</name>
</gene>
<protein>
    <submittedName>
        <fullName evidence="2">Serine/threonine-protein phosphatase 1</fullName>
        <ecNumber evidence="2">3.1.3.16</ecNumber>
    </submittedName>
</protein>
<sequence length="267" mass="29522">MRSAPSFGASFLLLERLGGTFRTHFQTHNAAFGEKSQGLLVGIGIREVSVAGRLLAIGDIHGCRTALEALLDDVNPTTEDTLVTLGDYVDRGPDSRGVIETLLCLSRYTNLVAILGNHEEMMLHVLQSGQGHQGWLQHGGVETLDSYGFSGDLDFLPDDHKRFFDSLGDYYVQDEFFFTHAAYDPELPLEDQPPELLRWHSLRSGIPGPHQSGKTAVVGHTASEEGEVLDADYLICLDTWCYGGGWLTAMDLRTRQTWQANQQGQSR</sequence>
<dbReference type="InterPro" id="IPR050126">
    <property type="entry name" value="Ap4A_hydrolase"/>
</dbReference>
<dbReference type="AlphaFoldDB" id="A0A517SUE1"/>
<name>A0A517SUE1_9BACT</name>
<dbReference type="PANTHER" id="PTHR42850:SF4">
    <property type="entry name" value="ZINC-DEPENDENT ENDOPOLYPHOSPHATASE"/>
    <property type="match status" value="1"/>
</dbReference>
<dbReference type="GO" id="GO:0110154">
    <property type="term" value="P:RNA decapping"/>
    <property type="evidence" value="ECO:0007669"/>
    <property type="project" value="TreeGrafter"/>
</dbReference>
<reference evidence="2 3" key="1">
    <citation type="submission" date="2019-02" db="EMBL/GenBank/DDBJ databases">
        <title>Deep-cultivation of Planctomycetes and their phenomic and genomic characterization uncovers novel biology.</title>
        <authorList>
            <person name="Wiegand S."/>
            <person name="Jogler M."/>
            <person name="Boedeker C."/>
            <person name="Pinto D."/>
            <person name="Vollmers J."/>
            <person name="Rivas-Marin E."/>
            <person name="Kohn T."/>
            <person name="Peeters S.H."/>
            <person name="Heuer A."/>
            <person name="Rast P."/>
            <person name="Oberbeckmann S."/>
            <person name="Bunk B."/>
            <person name="Jeske O."/>
            <person name="Meyerdierks A."/>
            <person name="Storesund J.E."/>
            <person name="Kallscheuer N."/>
            <person name="Luecker S."/>
            <person name="Lage O.M."/>
            <person name="Pohl T."/>
            <person name="Merkel B.J."/>
            <person name="Hornburger P."/>
            <person name="Mueller R.-W."/>
            <person name="Bruemmer F."/>
            <person name="Labrenz M."/>
            <person name="Spormann A.M."/>
            <person name="Op den Camp H."/>
            <person name="Overmann J."/>
            <person name="Amann R."/>
            <person name="Jetten M.S.M."/>
            <person name="Mascher T."/>
            <person name="Medema M.H."/>
            <person name="Devos D.P."/>
            <person name="Kaster A.-K."/>
            <person name="Ovreas L."/>
            <person name="Rohde M."/>
            <person name="Galperin M.Y."/>
            <person name="Jogler C."/>
        </authorList>
    </citation>
    <scope>NUCLEOTIDE SEQUENCE [LARGE SCALE GENOMIC DNA]</scope>
    <source>
        <strain evidence="2 3">SV_7m_r</strain>
    </source>
</reference>
<dbReference type="SUPFAM" id="SSF56300">
    <property type="entry name" value="Metallo-dependent phosphatases"/>
    <property type="match status" value="1"/>
</dbReference>
<dbReference type="GO" id="GO:0005737">
    <property type="term" value="C:cytoplasm"/>
    <property type="evidence" value="ECO:0007669"/>
    <property type="project" value="TreeGrafter"/>
</dbReference>
<dbReference type="GO" id="GO:0004722">
    <property type="term" value="F:protein serine/threonine phosphatase activity"/>
    <property type="evidence" value="ECO:0007669"/>
    <property type="project" value="UniProtKB-EC"/>
</dbReference>
<dbReference type="RefSeq" id="WP_419188375.1">
    <property type="nucleotide sequence ID" value="NZ_CP036272.1"/>
</dbReference>
<feature type="domain" description="Calcineurin-like phosphoesterase" evidence="1">
    <location>
        <begin position="53"/>
        <end position="224"/>
    </location>
</feature>